<evidence type="ECO:0000256" key="2">
    <source>
        <dbReference type="ARBA" id="ARBA00023015"/>
    </source>
</evidence>
<dbReference type="OrthoDB" id="5914299at2"/>
<proteinExistence type="inferred from homology"/>
<dbReference type="GO" id="GO:0003677">
    <property type="term" value="F:DNA binding"/>
    <property type="evidence" value="ECO:0007669"/>
    <property type="project" value="UniProtKB-KW"/>
</dbReference>
<protein>
    <submittedName>
        <fullName evidence="6">LysR family transcriptional regulator</fullName>
    </submittedName>
</protein>
<keyword evidence="7" id="KW-1185">Reference proteome</keyword>
<feature type="domain" description="HTH lysR-type" evidence="5">
    <location>
        <begin position="25"/>
        <end position="82"/>
    </location>
</feature>
<dbReference type="InterPro" id="IPR050950">
    <property type="entry name" value="HTH-type_LysR_regulators"/>
</dbReference>
<gene>
    <name evidence="6" type="ORF">AAV94_11650</name>
</gene>
<dbReference type="InterPro" id="IPR000847">
    <property type="entry name" value="LysR_HTH_N"/>
</dbReference>
<dbReference type="PANTHER" id="PTHR30419">
    <property type="entry name" value="HTH-TYPE TRANSCRIPTIONAL REGULATOR YBHD"/>
    <property type="match status" value="1"/>
</dbReference>
<dbReference type="PROSITE" id="PS50931">
    <property type="entry name" value="HTH_LYSR"/>
    <property type="match status" value="1"/>
</dbReference>
<evidence type="ECO:0000313" key="7">
    <source>
        <dbReference type="Proteomes" id="UP000050580"/>
    </source>
</evidence>
<dbReference type="Pfam" id="PF00126">
    <property type="entry name" value="HTH_1"/>
    <property type="match status" value="1"/>
</dbReference>
<sequence>MRQPPQPQAPFSSHNAATRSLLNRLRYKHLHMLVALGSSQNLHRASLMLNMSQPAATRMLREIEEMFGCQLFDRLARGMRPTALGRELVKFAEATINGLDRCAEDLNARKLGGWGSLAIGTIMGAAPDLVMNAVAQLKASLPQLRVRIMGDTSDQVLHLLEQRRIDLAIARRGTISHRGYQFEALGNERLLVVVRRKHPLARRRKIGWEEVVHDWPWILQPHTSPARIALAEHLDSLSLSSPTDIIECSSVYSMQQLVQLTDALMLLPESTLRDYLRMGLVKALPLRLSVQMAPFGIVTRTNEPPSQEQARFIQLLHEQAARIQAPE</sequence>
<keyword evidence="4" id="KW-0804">Transcription</keyword>
<dbReference type="GO" id="GO:0003700">
    <property type="term" value="F:DNA-binding transcription factor activity"/>
    <property type="evidence" value="ECO:0007669"/>
    <property type="project" value="InterPro"/>
</dbReference>
<dbReference type="Gene3D" id="1.10.10.10">
    <property type="entry name" value="Winged helix-like DNA-binding domain superfamily/Winged helix DNA-binding domain"/>
    <property type="match status" value="1"/>
</dbReference>
<dbReference type="SUPFAM" id="SSF53850">
    <property type="entry name" value="Periplasmic binding protein-like II"/>
    <property type="match status" value="1"/>
</dbReference>
<dbReference type="GO" id="GO:0005829">
    <property type="term" value="C:cytosol"/>
    <property type="evidence" value="ECO:0007669"/>
    <property type="project" value="TreeGrafter"/>
</dbReference>
<organism evidence="6 7">
    <name type="scientific">Lampropedia cohaerens</name>
    <dbReference type="NCBI Taxonomy" id="1610491"/>
    <lineage>
        <taxon>Bacteria</taxon>
        <taxon>Pseudomonadati</taxon>
        <taxon>Pseudomonadota</taxon>
        <taxon>Betaproteobacteria</taxon>
        <taxon>Burkholderiales</taxon>
        <taxon>Comamonadaceae</taxon>
        <taxon>Lampropedia</taxon>
    </lineage>
</organism>
<dbReference type="InterPro" id="IPR005119">
    <property type="entry name" value="LysR_subst-bd"/>
</dbReference>
<evidence type="ECO:0000256" key="1">
    <source>
        <dbReference type="ARBA" id="ARBA00009437"/>
    </source>
</evidence>
<dbReference type="RefSeq" id="WP_046742417.1">
    <property type="nucleotide sequence ID" value="NZ_LBNQ01000034.1"/>
</dbReference>
<accession>A0A0U1PXH0</accession>
<dbReference type="EMBL" id="LBNQ01000034">
    <property type="protein sequence ID" value="KKW67234.1"/>
    <property type="molecule type" value="Genomic_DNA"/>
</dbReference>
<comment type="caution">
    <text evidence="6">The sequence shown here is derived from an EMBL/GenBank/DDBJ whole genome shotgun (WGS) entry which is preliminary data.</text>
</comment>
<dbReference type="InterPro" id="IPR036388">
    <property type="entry name" value="WH-like_DNA-bd_sf"/>
</dbReference>
<comment type="similarity">
    <text evidence="1">Belongs to the LysR transcriptional regulatory family.</text>
</comment>
<dbReference type="Gene3D" id="3.40.190.290">
    <property type="match status" value="1"/>
</dbReference>
<evidence type="ECO:0000256" key="3">
    <source>
        <dbReference type="ARBA" id="ARBA00023125"/>
    </source>
</evidence>
<dbReference type="AlphaFoldDB" id="A0A0U1PXH0"/>
<evidence type="ECO:0000256" key="4">
    <source>
        <dbReference type="ARBA" id="ARBA00023163"/>
    </source>
</evidence>
<dbReference type="PATRIC" id="fig|1610491.3.peg.2497"/>
<dbReference type="PANTHER" id="PTHR30419:SF8">
    <property type="entry name" value="NITROGEN ASSIMILATION TRANSCRIPTIONAL ACTIVATOR-RELATED"/>
    <property type="match status" value="1"/>
</dbReference>
<name>A0A0U1PXH0_9BURK</name>
<dbReference type="PRINTS" id="PR00039">
    <property type="entry name" value="HTHLYSR"/>
</dbReference>
<dbReference type="Proteomes" id="UP000050580">
    <property type="component" value="Unassembled WGS sequence"/>
</dbReference>
<dbReference type="SUPFAM" id="SSF46785">
    <property type="entry name" value="Winged helix' DNA-binding domain"/>
    <property type="match status" value="1"/>
</dbReference>
<evidence type="ECO:0000313" key="6">
    <source>
        <dbReference type="EMBL" id="KKW67234.1"/>
    </source>
</evidence>
<keyword evidence="2" id="KW-0805">Transcription regulation</keyword>
<dbReference type="InterPro" id="IPR036390">
    <property type="entry name" value="WH_DNA-bd_sf"/>
</dbReference>
<evidence type="ECO:0000259" key="5">
    <source>
        <dbReference type="PROSITE" id="PS50931"/>
    </source>
</evidence>
<dbReference type="STRING" id="1610491.AAV94_11650"/>
<dbReference type="Pfam" id="PF03466">
    <property type="entry name" value="LysR_substrate"/>
    <property type="match status" value="1"/>
</dbReference>
<keyword evidence="3" id="KW-0238">DNA-binding</keyword>
<reference evidence="6 7" key="1">
    <citation type="submission" date="2015-05" db="EMBL/GenBank/DDBJ databases">
        <title>Draft genome sequence of Lampropedia sp. CT6, isolated from the microbial mat of a hot water spring, located at Manikaran, India.</title>
        <authorList>
            <person name="Tripathi C."/>
            <person name="Rani P."/>
            <person name="Mahato N.K."/>
            <person name="Lal R."/>
        </authorList>
    </citation>
    <scope>NUCLEOTIDE SEQUENCE [LARGE SCALE GENOMIC DNA]</scope>
    <source>
        <strain evidence="6 7">CT6</strain>
    </source>
</reference>